<feature type="domain" description="SusD-like N-terminal" evidence="8">
    <location>
        <begin position="38"/>
        <end position="222"/>
    </location>
</feature>
<gene>
    <name evidence="9" type="ORF">LU635_15735</name>
</gene>
<proteinExistence type="inferred from homology"/>
<name>A0A9X1UZ65_9FLAO</name>
<dbReference type="GO" id="GO:0009279">
    <property type="term" value="C:cell outer membrane"/>
    <property type="evidence" value="ECO:0007669"/>
    <property type="project" value="UniProtKB-SubCell"/>
</dbReference>
<reference evidence="9" key="1">
    <citation type="submission" date="2021-12" db="EMBL/GenBank/DDBJ databases">
        <title>Description of Gramella crocea sp. nov., a new bacterium isolated from activated sludge.</title>
        <authorList>
            <person name="Zhang X."/>
        </authorList>
    </citation>
    <scope>NUCLEOTIDE SEQUENCE</scope>
    <source>
        <strain evidence="9">YB25</strain>
    </source>
</reference>
<evidence type="ECO:0000256" key="4">
    <source>
        <dbReference type="ARBA" id="ARBA00023136"/>
    </source>
</evidence>
<dbReference type="Pfam" id="PF07980">
    <property type="entry name" value="SusD_RagB"/>
    <property type="match status" value="1"/>
</dbReference>
<dbReference type="Pfam" id="PF14322">
    <property type="entry name" value="SusD-like_3"/>
    <property type="match status" value="1"/>
</dbReference>
<evidence type="ECO:0000259" key="8">
    <source>
        <dbReference type="Pfam" id="PF14322"/>
    </source>
</evidence>
<dbReference type="Proteomes" id="UP001139344">
    <property type="component" value="Unassembled WGS sequence"/>
</dbReference>
<evidence type="ECO:0000259" key="7">
    <source>
        <dbReference type="Pfam" id="PF07980"/>
    </source>
</evidence>
<dbReference type="InterPro" id="IPR011990">
    <property type="entry name" value="TPR-like_helical_dom_sf"/>
</dbReference>
<comment type="similarity">
    <text evidence="2">Belongs to the SusD family.</text>
</comment>
<dbReference type="AlphaFoldDB" id="A0A9X1UZ65"/>
<dbReference type="SUPFAM" id="SSF48452">
    <property type="entry name" value="TPR-like"/>
    <property type="match status" value="1"/>
</dbReference>
<accession>A0A9X1UZ65</accession>
<dbReference type="Gene3D" id="1.25.40.390">
    <property type="match status" value="1"/>
</dbReference>
<evidence type="ECO:0000256" key="2">
    <source>
        <dbReference type="ARBA" id="ARBA00006275"/>
    </source>
</evidence>
<keyword evidence="10" id="KW-1185">Reference proteome</keyword>
<dbReference type="PROSITE" id="PS51257">
    <property type="entry name" value="PROKAR_LIPOPROTEIN"/>
    <property type="match status" value="1"/>
</dbReference>
<evidence type="ECO:0000313" key="10">
    <source>
        <dbReference type="Proteomes" id="UP001139344"/>
    </source>
</evidence>
<comment type="caution">
    <text evidence="9">The sequence shown here is derived from an EMBL/GenBank/DDBJ whole genome shotgun (WGS) entry which is preliminary data.</text>
</comment>
<evidence type="ECO:0000256" key="3">
    <source>
        <dbReference type="ARBA" id="ARBA00022729"/>
    </source>
</evidence>
<comment type="subcellular location">
    <subcellularLocation>
        <location evidence="1">Cell outer membrane</location>
    </subcellularLocation>
</comment>
<evidence type="ECO:0000313" key="9">
    <source>
        <dbReference type="EMBL" id="MCG9973102.1"/>
    </source>
</evidence>
<dbReference type="EMBL" id="JAJSON010000027">
    <property type="protein sequence ID" value="MCG9973102.1"/>
    <property type="molecule type" value="Genomic_DNA"/>
</dbReference>
<keyword evidence="5" id="KW-0998">Cell outer membrane</keyword>
<sequence length="490" mass="56460">MKTINIKHISRLLVLCFIFTSCEAELDLPPVDEFSPQNVLQSREGLEALLFSAYQYDNIEQSVKDEILINEVTTDVGFVRIGAVEREMKPYLNFNWDPSDPKFQGVFWAPRYRAIRDANTVLENIGSSSVDEETKALITAEARYLRAAQYVYMYRYFGVVPLRTTTNLDEQPQELPLPSEEEFSTFVETELREAATNLLHPSEQTQRGRATKGHALAVLTKFLMQTKQWAKVVEVTQQIMDLNYYELFPDYRATFFVENEGNKEIIVTWSLTNEQGFGNNYQNGAFPPGFMHSESVPEFTWTTEMANWATQFSMRDGFYDSFEEEDDRKQTIIETYTNLGGNTVNLRGTADNTRSLKFFDNNQIGNFSGADHPYIRYADILLSRAEALNEINGPTQESVDLVNQVRTRSIDDPYTLAEVGGKDSFNDIILQERGWEFFSEGKRREDLIRHDKFIEYAQDRGLNAQPYQIYFPYPQAEINANPALEQRSGY</sequence>
<feature type="chain" id="PRO_5040728321" evidence="6">
    <location>
        <begin position="25"/>
        <end position="490"/>
    </location>
</feature>
<evidence type="ECO:0000256" key="1">
    <source>
        <dbReference type="ARBA" id="ARBA00004442"/>
    </source>
</evidence>
<evidence type="ECO:0000256" key="6">
    <source>
        <dbReference type="SAM" id="SignalP"/>
    </source>
</evidence>
<feature type="domain" description="RagB/SusD" evidence="7">
    <location>
        <begin position="299"/>
        <end position="490"/>
    </location>
</feature>
<organism evidence="9 10">
    <name type="scientific">Christiangramia crocea</name>
    <dbReference type="NCBI Taxonomy" id="2904124"/>
    <lineage>
        <taxon>Bacteria</taxon>
        <taxon>Pseudomonadati</taxon>
        <taxon>Bacteroidota</taxon>
        <taxon>Flavobacteriia</taxon>
        <taxon>Flavobacteriales</taxon>
        <taxon>Flavobacteriaceae</taxon>
        <taxon>Christiangramia</taxon>
    </lineage>
</organism>
<keyword evidence="3 6" id="KW-0732">Signal</keyword>
<feature type="signal peptide" evidence="6">
    <location>
        <begin position="1"/>
        <end position="24"/>
    </location>
</feature>
<dbReference type="RefSeq" id="WP_240100465.1">
    <property type="nucleotide sequence ID" value="NZ_JAJSON010000027.1"/>
</dbReference>
<keyword evidence="4" id="KW-0472">Membrane</keyword>
<protein>
    <submittedName>
        <fullName evidence="9">RagB/SusD family nutrient uptake outer membrane protein</fullName>
    </submittedName>
</protein>
<dbReference type="InterPro" id="IPR033985">
    <property type="entry name" value="SusD-like_N"/>
</dbReference>
<dbReference type="InterPro" id="IPR012944">
    <property type="entry name" value="SusD_RagB_dom"/>
</dbReference>
<evidence type="ECO:0000256" key="5">
    <source>
        <dbReference type="ARBA" id="ARBA00023237"/>
    </source>
</evidence>